<evidence type="ECO:0000313" key="2">
    <source>
        <dbReference type="EMBL" id="CAB4638160.1"/>
    </source>
</evidence>
<evidence type="ECO:0000256" key="1">
    <source>
        <dbReference type="SAM" id="MobiDB-lite"/>
    </source>
</evidence>
<sequence>MDISELVIPEVPIPARILEEKARAKKNQRKVLASAKARRKRAVTQSAQKRKAS</sequence>
<feature type="region of interest" description="Disordered" evidence="1">
    <location>
        <begin position="29"/>
        <end position="53"/>
    </location>
</feature>
<protein>
    <submittedName>
        <fullName evidence="2">Unannotated protein</fullName>
    </submittedName>
</protein>
<gene>
    <name evidence="2" type="ORF">UFOPK2162_00203</name>
</gene>
<proteinExistence type="predicted"/>
<feature type="compositionally biased region" description="Basic residues" evidence="1">
    <location>
        <begin position="36"/>
        <end position="53"/>
    </location>
</feature>
<organism evidence="2">
    <name type="scientific">freshwater metagenome</name>
    <dbReference type="NCBI Taxonomy" id="449393"/>
    <lineage>
        <taxon>unclassified sequences</taxon>
        <taxon>metagenomes</taxon>
        <taxon>ecological metagenomes</taxon>
    </lineage>
</organism>
<name>A0A6J6JLG2_9ZZZZ</name>
<dbReference type="EMBL" id="CAEZVZ010000016">
    <property type="protein sequence ID" value="CAB4638160.1"/>
    <property type="molecule type" value="Genomic_DNA"/>
</dbReference>
<reference evidence="2" key="1">
    <citation type="submission" date="2020-05" db="EMBL/GenBank/DDBJ databases">
        <authorList>
            <person name="Chiriac C."/>
            <person name="Salcher M."/>
            <person name="Ghai R."/>
            <person name="Kavagutti S V."/>
        </authorList>
    </citation>
    <scope>NUCLEOTIDE SEQUENCE</scope>
</reference>
<dbReference type="AlphaFoldDB" id="A0A6J6JLG2"/>
<accession>A0A6J6JLG2</accession>